<feature type="region of interest" description="Disordered" evidence="1">
    <location>
        <begin position="30"/>
        <end position="112"/>
    </location>
</feature>
<feature type="compositionally biased region" description="Gly residues" evidence="1">
    <location>
        <begin position="87"/>
        <end position="109"/>
    </location>
</feature>
<proteinExistence type="predicted"/>
<feature type="compositionally biased region" description="Gly residues" evidence="1">
    <location>
        <begin position="64"/>
        <end position="77"/>
    </location>
</feature>
<keyword evidence="2" id="KW-0732">Signal</keyword>
<organism evidence="4 5">
    <name type="scientific">Streptomyces palmae</name>
    <dbReference type="NCBI Taxonomy" id="1701085"/>
    <lineage>
        <taxon>Bacteria</taxon>
        <taxon>Bacillati</taxon>
        <taxon>Actinomycetota</taxon>
        <taxon>Actinomycetes</taxon>
        <taxon>Kitasatosporales</taxon>
        <taxon>Streptomycetaceae</taxon>
        <taxon>Streptomyces</taxon>
    </lineage>
</organism>
<keyword evidence="5" id="KW-1185">Reference proteome</keyword>
<evidence type="ECO:0000256" key="1">
    <source>
        <dbReference type="SAM" id="MobiDB-lite"/>
    </source>
</evidence>
<comment type="caution">
    <text evidence="4">The sequence shown here is derived from an EMBL/GenBank/DDBJ whole genome shotgun (WGS) entry which is preliminary data.</text>
</comment>
<dbReference type="Pfam" id="PF14016">
    <property type="entry name" value="DUF4232"/>
    <property type="match status" value="1"/>
</dbReference>
<evidence type="ECO:0000313" key="4">
    <source>
        <dbReference type="EMBL" id="TGB03015.1"/>
    </source>
</evidence>
<name>A0A4Z0H047_9ACTN</name>
<feature type="chain" id="PRO_5039209156" evidence="2">
    <location>
        <begin position="31"/>
        <end position="260"/>
    </location>
</feature>
<dbReference type="Proteomes" id="UP000297948">
    <property type="component" value="Unassembled WGS sequence"/>
</dbReference>
<gene>
    <name evidence="4" type="ORF">E4099_20290</name>
</gene>
<sequence>MNTSARKSPRGLKTYALGAAAVAAILTATACDPSGSDDTKSSDKASASSPAQSGGTAPSKPAGGSDGTDGGSGGSGANSGSDTGSDTGSGSGTDDGSKANGGGDSGGSAGSSAIAACETKDLSFGTESKDEPSEDVRHILITVTNTGSKKCNLYSYPDIHFNGARQAISMIKDSDGGEKFLTLEPGKDGYAALLLSGGGMDTMDVKNIPVRLQGAQPGSGMSPTVNVDLPGEEALPMDDGARVTAWGPAEGFLLRFIMDL</sequence>
<feature type="domain" description="DUF4232" evidence="3">
    <location>
        <begin position="117"/>
        <end position="246"/>
    </location>
</feature>
<dbReference type="InterPro" id="IPR025326">
    <property type="entry name" value="DUF4232"/>
</dbReference>
<protein>
    <submittedName>
        <fullName evidence="4">DUF4232 domain-containing protein</fullName>
    </submittedName>
</protein>
<dbReference type="RefSeq" id="WP_135340515.1">
    <property type="nucleotide sequence ID" value="NZ_JBHLTX010000045.1"/>
</dbReference>
<accession>A0A4Z0H047</accession>
<dbReference type="PROSITE" id="PS51257">
    <property type="entry name" value="PROKAR_LIPOPROTEIN"/>
    <property type="match status" value="1"/>
</dbReference>
<feature type="compositionally biased region" description="Low complexity" evidence="1">
    <location>
        <begin position="44"/>
        <end position="53"/>
    </location>
</feature>
<evidence type="ECO:0000256" key="2">
    <source>
        <dbReference type="SAM" id="SignalP"/>
    </source>
</evidence>
<dbReference type="EMBL" id="SRID01000204">
    <property type="protein sequence ID" value="TGB03015.1"/>
    <property type="molecule type" value="Genomic_DNA"/>
</dbReference>
<evidence type="ECO:0000313" key="5">
    <source>
        <dbReference type="Proteomes" id="UP000297948"/>
    </source>
</evidence>
<feature type="signal peptide" evidence="2">
    <location>
        <begin position="1"/>
        <end position="30"/>
    </location>
</feature>
<evidence type="ECO:0000259" key="3">
    <source>
        <dbReference type="Pfam" id="PF14016"/>
    </source>
</evidence>
<dbReference type="AlphaFoldDB" id="A0A4Z0H047"/>
<dbReference type="OrthoDB" id="3823927at2"/>
<reference evidence="4 5" key="1">
    <citation type="submission" date="2019-03" db="EMBL/GenBank/DDBJ databases">
        <authorList>
            <person name="Gonzalez-Pimentel J.L."/>
        </authorList>
    </citation>
    <scope>NUCLEOTIDE SEQUENCE [LARGE SCALE GENOMIC DNA]</scope>
    <source>
        <strain evidence="4 5">JCM 31289</strain>
    </source>
</reference>